<keyword evidence="3" id="KW-1185">Reference proteome</keyword>
<feature type="compositionally biased region" description="Acidic residues" evidence="1">
    <location>
        <begin position="286"/>
        <end position="303"/>
    </location>
</feature>
<feature type="compositionally biased region" description="Polar residues" evidence="1">
    <location>
        <begin position="407"/>
        <end position="418"/>
    </location>
</feature>
<feature type="region of interest" description="Disordered" evidence="1">
    <location>
        <begin position="190"/>
        <end position="221"/>
    </location>
</feature>
<organism evidence="2 3">
    <name type="scientific">Paramarasmius palmivorus</name>
    <dbReference type="NCBI Taxonomy" id="297713"/>
    <lineage>
        <taxon>Eukaryota</taxon>
        <taxon>Fungi</taxon>
        <taxon>Dikarya</taxon>
        <taxon>Basidiomycota</taxon>
        <taxon>Agaricomycotina</taxon>
        <taxon>Agaricomycetes</taxon>
        <taxon>Agaricomycetidae</taxon>
        <taxon>Agaricales</taxon>
        <taxon>Marasmiineae</taxon>
        <taxon>Marasmiaceae</taxon>
        <taxon>Paramarasmius</taxon>
    </lineage>
</organism>
<proteinExistence type="predicted"/>
<evidence type="ECO:0000256" key="1">
    <source>
        <dbReference type="SAM" id="MobiDB-lite"/>
    </source>
</evidence>
<protein>
    <submittedName>
        <fullName evidence="2">Uncharacterized protein</fullName>
    </submittedName>
</protein>
<dbReference type="Gene3D" id="1.10.287.1490">
    <property type="match status" value="1"/>
</dbReference>
<feature type="region of interest" description="Disordered" evidence="1">
    <location>
        <begin position="870"/>
        <end position="894"/>
    </location>
</feature>
<feature type="compositionally biased region" description="Low complexity" evidence="1">
    <location>
        <begin position="318"/>
        <end position="327"/>
    </location>
</feature>
<gene>
    <name evidence="2" type="ORF">VNI00_007612</name>
</gene>
<feature type="region of interest" description="Disordered" evidence="1">
    <location>
        <begin position="127"/>
        <end position="161"/>
    </location>
</feature>
<evidence type="ECO:0000313" key="2">
    <source>
        <dbReference type="EMBL" id="KAK7045363.1"/>
    </source>
</evidence>
<dbReference type="PANTHER" id="PTHR43049">
    <property type="entry name" value="EARLY ENDOSOME ANTIGEN"/>
    <property type="match status" value="1"/>
</dbReference>
<feature type="region of interest" description="Disordered" evidence="1">
    <location>
        <begin position="235"/>
        <end position="336"/>
    </location>
</feature>
<feature type="compositionally biased region" description="Acidic residues" evidence="1">
    <location>
        <begin position="194"/>
        <end position="203"/>
    </location>
</feature>
<name>A0AAW0D3P3_9AGAR</name>
<sequence length="894" mass="99729">MAPTASSKSSKAKGVKRTYMERGVVALFQARHNKRMRSVHQSTIRTLVKDNAEERHDILGPNWKKFTTKALNHLKDQGIIAPDPDHIGKVVFTPKGKTILSYAQRDLGIHGTPSTDQEDQIARYVAASVKGTNKRSAPRRSETPRKRRKSGKTKADLEEELREAKEALQEAEIHMNRLTADRLLRSDSPLSVLSDEDDDDEPEERVRVQLPPTRSTESNEEVERLKKLIEHLQQQLAESRRASPSVFHGDSPMYSGIGSPNAFDDDDANEEEEDQDAERIRFNLSPDDDEDEIRTQVDEDADDSYGRLVKPLPDAPRTPRTPQRVPRSSGLFPPPAGIPPQFGVVAPVPQRTLFGLVRTESGSFIHPVSKQATPTPSSPGRDEDMGMDPDVTMIEDDVFQAGEKETQASGQHLATPDTTPERPIPRISETSTSARAEVEKDERIEVLQKEIERLLNRQTEDQGKITSLTYDLTTRNTELQTKTTEMASLRGVLSTKEAQAVELQAERDRFMMEIQANQVLIGDLETQNGSFQVAKGQADARITELDAELQNKNQELAGLHEVLVAKNSRVSDLEAEIVQLTTELRTSNDLLAELRAQNDDLQASKLVADGHIVELEGKVKDLSQEASEAKEKLVLCEIEMSEREAEAESMEDELRGELDGLHQDLGNVRAKFADCTRGLEDAEKQLTNVTLEKEQAIRAGEQREAVLRSEIAALQSGGQQLQDEVRALKERIAVLEKDLEDTQVRSVILEGDLRNQTEAAATLRVELDGARAQLAVVQGQLQATEEQVVLLTGSLESEKTRASDLETERARLEGLASEHLARAQAAEQDADESADLNEKLREENRKLKRIADEYAMEKVREAEAAKERAEAFSQQLASSEELEAPPRKRARYTM</sequence>
<dbReference type="Proteomes" id="UP001383192">
    <property type="component" value="Unassembled WGS sequence"/>
</dbReference>
<feature type="compositionally biased region" description="Acidic residues" evidence="1">
    <location>
        <begin position="263"/>
        <end position="276"/>
    </location>
</feature>
<feature type="region of interest" description="Disordered" evidence="1">
    <location>
        <begin position="406"/>
        <end position="440"/>
    </location>
</feature>
<feature type="region of interest" description="Disordered" evidence="1">
    <location>
        <begin position="366"/>
        <end position="387"/>
    </location>
</feature>
<evidence type="ECO:0000313" key="3">
    <source>
        <dbReference type="Proteomes" id="UP001383192"/>
    </source>
</evidence>
<reference evidence="2 3" key="1">
    <citation type="submission" date="2024-01" db="EMBL/GenBank/DDBJ databases">
        <title>A draft genome for a cacao thread blight-causing isolate of Paramarasmius palmivorus.</title>
        <authorList>
            <person name="Baruah I.K."/>
            <person name="Bukari Y."/>
            <person name="Amoako-Attah I."/>
            <person name="Meinhardt L.W."/>
            <person name="Bailey B.A."/>
            <person name="Cohen S.P."/>
        </authorList>
    </citation>
    <scope>NUCLEOTIDE SEQUENCE [LARGE SCALE GENOMIC DNA]</scope>
    <source>
        <strain evidence="2 3">GH-12</strain>
    </source>
</reference>
<dbReference type="AlphaFoldDB" id="A0AAW0D3P3"/>
<dbReference type="PANTHER" id="PTHR43049:SF1">
    <property type="entry name" value="EARLY ENDOSOME ANTIGEN"/>
    <property type="match status" value="1"/>
</dbReference>
<dbReference type="EMBL" id="JAYKXP010000025">
    <property type="protein sequence ID" value="KAK7045363.1"/>
    <property type="molecule type" value="Genomic_DNA"/>
</dbReference>
<comment type="caution">
    <text evidence="2">The sequence shown here is derived from an EMBL/GenBank/DDBJ whole genome shotgun (WGS) entry which is preliminary data.</text>
</comment>
<accession>A0AAW0D3P3</accession>